<feature type="transmembrane region" description="Helical" evidence="10">
    <location>
        <begin position="93"/>
        <end position="111"/>
    </location>
</feature>
<dbReference type="PANTHER" id="PTHR30309:SF0">
    <property type="entry name" value="GLYCEROL-3-PHOSPHATE ACYLTRANSFERASE-RELATED"/>
    <property type="match status" value="1"/>
</dbReference>
<keyword evidence="9 10" id="KW-1208">Phospholipid metabolism</keyword>
<evidence type="ECO:0000313" key="11">
    <source>
        <dbReference type="EMBL" id="NHN84744.1"/>
    </source>
</evidence>
<feature type="transmembrane region" description="Helical" evidence="10">
    <location>
        <begin position="123"/>
        <end position="142"/>
    </location>
</feature>
<evidence type="ECO:0000256" key="8">
    <source>
        <dbReference type="ARBA" id="ARBA00023209"/>
    </source>
</evidence>
<proteinExistence type="inferred from homology"/>
<comment type="subcellular location">
    <subcellularLocation>
        <location evidence="10">Cell membrane</location>
        <topology evidence="10">Multi-pass membrane protein</topology>
    </subcellularLocation>
</comment>
<dbReference type="Proteomes" id="UP000635278">
    <property type="component" value="Unassembled WGS sequence"/>
</dbReference>
<keyword evidence="3 10" id="KW-0808">Transferase</keyword>
<comment type="pathway">
    <text evidence="10">Lipid metabolism; phospholipid metabolism.</text>
</comment>
<evidence type="ECO:0000256" key="4">
    <source>
        <dbReference type="ARBA" id="ARBA00022692"/>
    </source>
</evidence>
<dbReference type="HAMAP" id="MF_01043">
    <property type="entry name" value="PlsY"/>
    <property type="match status" value="1"/>
</dbReference>
<accession>A0ABX0JT60</accession>
<evidence type="ECO:0000256" key="1">
    <source>
        <dbReference type="ARBA" id="ARBA00022475"/>
    </source>
</evidence>
<dbReference type="Pfam" id="PF02660">
    <property type="entry name" value="G3P_acyltransf"/>
    <property type="match status" value="1"/>
</dbReference>
<dbReference type="EMBL" id="WOTB01000009">
    <property type="protein sequence ID" value="NHN84744.1"/>
    <property type="molecule type" value="Genomic_DNA"/>
</dbReference>
<evidence type="ECO:0000256" key="3">
    <source>
        <dbReference type="ARBA" id="ARBA00022679"/>
    </source>
</evidence>
<keyword evidence="12" id="KW-1185">Reference proteome</keyword>
<comment type="subunit">
    <text evidence="10">Probably interacts with PlsX.</text>
</comment>
<dbReference type="GO" id="GO:0004366">
    <property type="term" value="F:glycerol-3-phosphate O-acyltransferase activity"/>
    <property type="evidence" value="ECO:0007669"/>
    <property type="project" value="UniProtKB-EC"/>
</dbReference>
<organism evidence="11 12">
    <name type="scientific">Acetobacter musti</name>
    <dbReference type="NCBI Taxonomy" id="864732"/>
    <lineage>
        <taxon>Bacteria</taxon>
        <taxon>Pseudomonadati</taxon>
        <taxon>Pseudomonadota</taxon>
        <taxon>Alphaproteobacteria</taxon>
        <taxon>Acetobacterales</taxon>
        <taxon>Acetobacteraceae</taxon>
        <taxon>Acetobacter</taxon>
    </lineage>
</organism>
<reference evidence="11 12" key="1">
    <citation type="journal article" date="2020" name="Int. J. Syst. Evol. Microbiol.">
        <title>Novel acetic acid bacteria from cider fermentations: Acetobacter conturbans sp. nov. and Acetobacter fallax sp. nov.</title>
        <authorList>
            <person name="Sombolestani A.S."/>
            <person name="Cleenwerck I."/>
            <person name="Cnockaert M."/>
            <person name="Borremans W."/>
            <person name="Wieme A.D."/>
            <person name="De Vuyst L."/>
            <person name="Vandamme P."/>
        </authorList>
    </citation>
    <scope>NUCLEOTIDE SEQUENCE [LARGE SCALE GENOMIC DNA]</scope>
    <source>
        <strain evidence="11 12">LMG 30640</strain>
    </source>
</reference>
<dbReference type="EC" id="2.3.1.275" evidence="10"/>
<gene>
    <name evidence="10 11" type="primary">plsY</name>
    <name evidence="11" type="ORF">GOB93_08820</name>
</gene>
<evidence type="ECO:0000256" key="7">
    <source>
        <dbReference type="ARBA" id="ARBA00023136"/>
    </source>
</evidence>
<comment type="caution">
    <text evidence="11">The sequence shown here is derived from an EMBL/GenBank/DDBJ whole genome shotgun (WGS) entry which is preliminary data.</text>
</comment>
<evidence type="ECO:0000256" key="2">
    <source>
        <dbReference type="ARBA" id="ARBA00022516"/>
    </source>
</evidence>
<keyword evidence="6 10" id="KW-0443">Lipid metabolism</keyword>
<name>A0ABX0JT60_9PROT</name>
<comment type="similarity">
    <text evidence="10">Belongs to the PlsY family.</text>
</comment>
<keyword evidence="7 10" id="KW-0472">Membrane</keyword>
<keyword evidence="1 10" id="KW-1003">Cell membrane</keyword>
<dbReference type="SMART" id="SM01207">
    <property type="entry name" value="G3P_acyltransf"/>
    <property type="match status" value="1"/>
</dbReference>
<evidence type="ECO:0000256" key="6">
    <source>
        <dbReference type="ARBA" id="ARBA00023098"/>
    </source>
</evidence>
<evidence type="ECO:0000256" key="5">
    <source>
        <dbReference type="ARBA" id="ARBA00022989"/>
    </source>
</evidence>
<dbReference type="InterPro" id="IPR003811">
    <property type="entry name" value="G3P_acylTferase_PlsY"/>
</dbReference>
<keyword evidence="5 10" id="KW-1133">Transmembrane helix</keyword>
<evidence type="ECO:0000256" key="10">
    <source>
        <dbReference type="HAMAP-Rule" id="MF_01043"/>
    </source>
</evidence>
<keyword evidence="2 10" id="KW-0444">Lipid biosynthesis</keyword>
<sequence>MNFIESPATLIGAVVVFSYLLGSIPFGLVLTALSGGGDIRRIGSGNIGATNVLRSGRKDLAAATLALDALKGVLAVLIAWVMCPPELADRATATAAIFAVIGHCFPVWLAFKGGKGVATGLGVVLAMSPLAGLACCLIWLLGAKITRISSAGALLAFAAMPVILFFQYGHSFTISEKPLAGALVSLVIFIRHRENIARLFSGREPRIGQ</sequence>
<feature type="transmembrane region" description="Helical" evidence="10">
    <location>
        <begin position="12"/>
        <end position="33"/>
    </location>
</feature>
<evidence type="ECO:0000313" key="12">
    <source>
        <dbReference type="Proteomes" id="UP000635278"/>
    </source>
</evidence>
<keyword evidence="4 10" id="KW-0812">Transmembrane</keyword>
<protein>
    <recommendedName>
        <fullName evidence="10">Glycerol-3-phosphate acyltransferase</fullName>
    </recommendedName>
    <alternativeName>
        <fullName evidence="10">Acyl-PO4 G3P acyltransferase</fullName>
    </alternativeName>
    <alternativeName>
        <fullName evidence="10">Acyl-phosphate--glycerol-3-phosphate acyltransferase</fullName>
    </alternativeName>
    <alternativeName>
        <fullName evidence="10">G3P acyltransferase</fullName>
        <shortName evidence="10">GPAT</shortName>
        <ecNumber evidence="10">2.3.1.275</ecNumber>
    </alternativeName>
    <alternativeName>
        <fullName evidence="10">Lysophosphatidic acid synthase</fullName>
        <shortName evidence="10">LPA synthase</shortName>
    </alternativeName>
</protein>
<comment type="function">
    <text evidence="10">Catalyzes the transfer of an acyl group from acyl-phosphate (acyl-PO(4)) to glycerol-3-phosphate (G3P) to form lysophosphatidic acid (LPA). This enzyme utilizes acyl-phosphate as fatty acyl donor, but not acyl-CoA or acyl-ACP.</text>
</comment>
<keyword evidence="11" id="KW-0012">Acyltransferase</keyword>
<dbReference type="NCBIfam" id="TIGR00023">
    <property type="entry name" value="glycerol-3-phosphate 1-O-acyltransferase PlsY"/>
    <property type="match status" value="1"/>
</dbReference>
<keyword evidence="8 10" id="KW-0594">Phospholipid biosynthesis</keyword>
<comment type="catalytic activity">
    <reaction evidence="10">
        <text>an acyl phosphate + sn-glycerol 3-phosphate = a 1-acyl-sn-glycero-3-phosphate + phosphate</text>
        <dbReference type="Rhea" id="RHEA:34075"/>
        <dbReference type="ChEBI" id="CHEBI:43474"/>
        <dbReference type="ChEBI" id="CHEBI:57597"/>
        <dbReference type="ChEBI" id="CHEBI:57970"/>
        <dbReference type="ChEBI" id="CHEBI:59918"/>
        <dbReference type="EC" id="2.3.1.275"/>
    </reaction>
</comment>
<feature type="transmembrane region" description="Helical" evidence="10">
    <location>
        <begin position="148"/>
        <end position="168"/>
    </location>
</feature>
<evidence type="ECO:0000256" key="9">
    <source>
        <dbReference type="ARBA" id="ARBA00023264"/>
    </source>
</evidence>
<dbReference type="RefSeq" id="WP_173583128.1">
    <property type="nucleotide sequence ID" value="NZ_WOTB01000009.1"/>
</dbReference>
<feature type="transmembrane region" description="Helical" evidence="10">
    <location>
        <begin position="60"/>
        <end position="81"/>
    </location>
</feature>
<dbReference type="PANTHER" id="PTHR30309">
    <property type="entry name" value="INNER MEMBRANE PROTEIN YGIH"/>
    <property type="match status" value="1"/>
</dbReference>